<dbReference type="Proteomes" id="UP001155483">
    <property type="component" value="Unassembled WGS sequence"/>
</dbReference>
<evidence type="ECO:0000256" key="1">
    <source>
        <dbReference type="ARBA" id="ARBA00022729"/>
    </source>
</evidence>
<gene>
    <name evidence="5" type="ORF">OCK74_23630</name>
</gene>
<dbReference type="GO" id="GO:0005975">
    <property type="term" value="P:carbohydrate metabolic process"/>
    <property type="evidence" value="ECO:0007669"/>
    <property type="project" value="InterPro"/>
</dbReference>
<dbReference type="Gene3D" id="2.60.40.1180">
    <property type="entry name" value="Golgi alpha-mannosidase II"/>
    <property type="match status" value="1"/>
</dbReference>
<dbReference type="RefSeq" id="WP_279299565.1">
    <property type="nucleotide sequence ID" value="NZ_JAOTIF010000028.1"/>
</dbReference>
<proteinExistence type="predicted"/>
<reference evidence="5" key="1">
    <citation type="submission" date="2022-09" db="EMBL/GenBank/DDBJ databases">
        <authorList>
            <person name="Yuan C."/>
            <person name="Ke Z."/>
        </authorList>
    </citation>
    <scope>NUCLEOTIDE SEQUENCE</scope>
    <source>
        <strain evidence="5">LB-8</strain>
    </source>
</reference>
<keyword evidence="6" id="KW-1185">Reference proteome</keyword>
<keyword evidence="3" id="KW-0326">Glycosidase</keyword>
<dbReference type="InterPro" id="IPR002241">
    <property type="entry name" value="Glyco_hydro_27"/>
</dbReference>
<protein>
    <recommendedName>
        <fullName evidence="4">Alpha galactosidase C-terminal domain-containing protein</fullName>
    </recommendedName>
</protein>
<feature type="domain" description="Alpha galactosidase C-terminal" evidence="4">
    <location>
        <begin position="32"/>
        <end position="116"/>
    </location>
</feature>
<evidence type="ECO:0000313" key="5">
    <source>
        <dbReference type="EMBL" id="MCU7552130.1"/>
    </source>
</evidence>
<evidence type="ECO:0000313" key="6">
    <source>
        <dbReference type="Proteomes" id="UP001155483"/>
    </source>
</evidence>
<dbReference type="PANTHER" id="PTHR11452">
    <property type="entry name" value="ALPHA-GALACTOSIDASE/ALPHA-N-ACETYLGALACTOSAMINIDASE"/>
    <property type="match status" value="1"/>
</dbReference>
<reference evidence="5" key="2">
    <citation type="submission" date="2023-04" db="EMBL/GenBank/DDBJ databases">
        <title>Paracnuella aquatica gen. nov., sp. nov., a member of the family Chitinophagaceae isolated from a hot spring.</title>
        <authorList>
            <person name="Wang C."/>
        </authorList>
    </citation>
    <scope>NUCLEOTIDE SEQUENCE</scope>
    <source>
        <strain evidence="5">LB-8</strain>
    </source>
</reference>
<evidence type="ECO:0000256" key="3">
    <source>
        <dbReference type="ARBA" id="ARBA00023295"/>
    </source>
</evidence>
<organism evidence="5 6">
    <name type="scientific">Paraflavisolibacter caeni</name>
    <dbReference type="NCBI Taxonomy" id="2982496"/>
    <lineage>
        <taxon>Bacteria</taxon>
        <taxon>Pseudomonadati</taxon>
        <taxon>Bacteroidota</taxon>
        <taxon>Chitinophagia</taxon>
        <taxon>Chitinophagales</taxon>
        <taxon>Chitinophagaceae</taxon>
        <taxon>Paraflavisolibacter</taxon>
    </lineage>
</organism>
<sequence length="121" mass="14041">MFNIKYSIGIRDVIAVNQDSLGIQGFQYAVKDSVENWFKPLQNGEWAMCFLNRSTKPQTVAFKWKEQEIVDTLFSRKLDAKNTVYRIRDLWTKKDLGTTKKDIQKTVPAHDILMVSLSVIK</sequence>
<name>A0A9X2Y054_9BACT</name>
<keyword evidence="2" id="KW-0378">Hydrolase</keyword>
<dbReference type="EMBL" id="JAOTIF010000028">
    <property type="protein sequence ID" value="MCU7552130.1"/>
    <property type="molecule type" value="Genomic_DNA"/>
</dbReference>
<dbReference type="GO" id="GO:0004553">
    <property type="term" value="F:hydrolase activity, hydrolyzing O-glycosyl compounds"/>
    <property type="evidence" value="ECO:0007669"/>
    <property type="project" value="InterPro"/>
</dbReference>
<dbReference type="InterPro" id="IPR013780">
    <property type="entry name" value="Glyco_hydro_b"/>
</dbReference>
<evidence type="ECO:0000259" key="4">
    <source>
        <dbReference type="Pfam" id="PF17801"/>
    </source>
</evidence>
<accession>A0A9X2Y054</accession>
<comment type="caution">
    <text evidence="5">The sequence shown here is derived from an EMBL/GenBank/DDBJ whole genome shotgun (WGS) entry which is preliminary data.</text>
</comment>
<dbReference type="Pfam" id="PF17801">
    <property type="entry name" value="Melibiase_C"/>
    <property type="match status" value="1"/>
</dbReference>
<dbReference type="PANTHER" id="PTHR11452:SF75">
    <property type="entry name" value="ALPHA-GALACTOSIDASE MEL1"/>
    <property type="match status" value="1"/>
</dbReference>
<dbReference type="SUPFAM" id="SSF51011">
    <property type="entry name" value="Glycosyl hydrolase domain"/>
    <property type="match status" value="1"/>
</dbReference>
<evidence type="ECO:0000256" key="2">
    <source>
        <dbReference type="ARBA" id="ARBA00022801"/>
    </source>
</evidence>
<dbReference type="InterPro" id="IPR041233">
    <property type="entry name" value="Melibiase_C"/>
</dbReference>
<keyword evidence="1" id="KW-0732">Signal</keyword>
<dbReference type="AlphaFoldDB" id="A0A9X2Y054"/>